<accession>A0A7J6LF45</accession>
<evidence type="ECO:0000259" key="15">
    <source>
        <dbReference type="PROSITE" id="PS51384"/>
    </source>
</evidence>
<keyword evidence="3" id="KW-0813">Transport</keyword>
<dbReference type="InterPro" id="IPR017927">
    <property type="entry name" value="FAD-bd_FR_type"/>
</dbReference>
<evidence type="ECO:0000256" key="5">
    <source>
        <dbReference type="ARBA" id="ARBA00022630"/>
    </source>
</evidence>
<evidence type="ECO:0000256" key="3">
    <source>
        <dbReference type="ARBA" id="ARBA00022448"/>
    </source>
</evidence>
<evidence type="ECO:0000259" key="14">
    <source>
        <dbReference type="PROSITE" id="PS50902"/>
    </source>
</evidence>
<keyword evidence="7" id="KW-0479">Metal-binding</keyword>
<dbReference type="FunFam" id="3.40.50.920:FF:000007">
    <property type="entry name" value="Pyruvate:ferredoxin (Flavodoxin) oxidoreductase"/>
    <property type="match status" value="1"/>
</dbReference>
<dbReference type="InterPro" id="IPR009014">
    <property type="entry name" value="Transketo_C/PFOR_II"/>
</dbReference>
<dbReference type="SUPFAM" id="SSF52343">
    <property type="entry name" value="Ferredoxin reductase-like, C-terminal NADP-linked domain"/>
    <property type="match status" value="1"/>
</dbReference>
<evidence type="ECO:0000256" key="13">
    <source>
        <dbReference type="ARBA" id="ARBA00023014"/>
    </source>
</evidence>
<dbReference type="Proteomes" id="UP000572268">
    <property type="component" value="Unassembled WGS sequence"/>
</dbReference>
<dbReference type="Pfam" id="PF01855">
    <property type="entry name" value="POR_N"/>
    <property type="match status" value="1"/>
</dbReference>
<keyword evidence="8" id="KW-0274">FAD</keyword>
<dbReference type="GO" id="GO:0006979">
    <property type="term" value="P:response to oxidative stress"/>
    <property type="evidence" value="ECO:0007669"/>
    <property type="project" value="TreeGrafter"/>
</dbReference>
<evidence type="ECO:0000313" key="19">
    <source>
        <dbReference type="Proteomes" id="UP000572268"/>
    </source>
</evidence>
<evidence type="ECO:0000256" key="6">
    <source>
        <dbReference type="ARBA" id="ARBA00022643"/>
    </source>
</evidence>
<dbReference type="InterPro" id="IPR008254">
    <property type="entry name" value="Flavodoxin/NO_synth"/>
</dbReference>
<dbReference type="InterPro" id="IPR023173">
    <property type="entry name" value="NADPH_Cyt_P450_Rdtase_alpha"/>
</dbReference>
<dbReference type="PRINTS" id="PR00371">
    <property type="entry name" value="FPNCR"/>
</dbReference>
<dbReference type="EMBL" id="JABANN010000339">
    <property type="protein sequence ID" value="KAF4661838.1"/>
    <property type="molecule type" value="Genomic_DNA"/>
</dbReference>
<keyword evidence="4" id="KW-0004">4Fe-4S</keyword>
<dbReference type="OrthoDB" id="1856718at2759"/>
<evidence type="ECO:0000256" key="9">
    <source>
        <dbReference type="ARBA" id="ARBA00022857"/>
    </source>
</evidence>
<comment type="caution">
    <text evidence="16">The sequence shown here is derived from an EMBL/GenBank/DDBJ whole genome shotgun (WGS) entry which is preliminary data.</text>
</comment>
<comment type="cofactor">
    <cofactor evidence="1">
        <name>FMN</name>
        <dbReference type="ChEBI" id="CHEBI:58210"/>
    </cofactor>
</comment>
<organism evidence="16 18">
    <name type="scientific">Perkinsus olseni</name>
    <name type="common">Perkinsus atlanticus</name>
    <dbReference type="NCBI Taxonomy" id="32597"/>
    <lineage>
        <taxon>Eukaryota</taxon>
        <taxon>Sar</taxon>
        <taxon>Alveolata</taxon>
        <taxon>Perkinsozoa</taxon>
        <taxon>Perkinsea</taxon>
        <taxon>Perkinsida</taxon>
        <taxon>Perkinsidae</taxon>
        <taxon>Perkinsus</taxon>
    </lineage>
</organism>
<dbReference type="InterPro" id="IPR002880">
    <property type="entry name" value="Pyrv_Fd/Flavodoxin_OxRdtase_N"/>
</dbReference>
<evidence type="ECO:0000313" key="17">
    <source>
        <dbReference type="EMBL" id="KAF4661838.1"/>
    </source>
</evidence>
<dbReference type="InterPro" id="IPR050722">
    <property type="entry name" value="Pyruvate:ferred/Flavod_OxRd"/>
</dbReference>
<keyword evidence="5" id="KW-0285">Flavoprotein</keyword>
<dbReference type="PANTHER" id="PTHR32154">
    <property type="entry name" value="PYRUVATE-FLAVODOXIN OXIDOREDUCTASE-RELATED"/>
    <property type="match status" value="1"/>
</dbReference>
<dbReference type="Pfam" id="PF00175">
    <property type="entry name" value="NAD_binding_1"/>
    <property type="match status" value="1"/>
</dbReference>
<dbReference type="PROSITE" id="PS50902">
    <property type="entry name" value="FLAVODOXIN_LIKE"/>
    <property type="match status" value="1"/>
</dbReference>
<dbReference type="Gene3D" id="2.40.30.10">
    <property type="entry name" value="Translation factors"/>
    <property type="match status" value="1"/>
</dbReference>
<dbReference type="PANTHER" id="PTHR32154:SF0">
    <property type="entry name" value="PYRUVATE-FLAVODOXIN OXIDOREDUCTASE-RELATED"/>
    <property type="match status" value="1"/>
</dbReference>
<reference evidence="18 19" key="1">
    <citation type="submission" date="2020-04" db="EMBL/GenBank/DDBJ databases">
        <title>Perkinsus olseni comparative genomics.</title>
        <authorList>
            <person name="Bogema D.R."/>
        </authorList>
    </citation>
    <scope>NUCLEOTIDE SEQUENCE [LARGE SCALE GENOMIC DNA]</scope>
    <source>
        <strain evidence="16">ATCC PRA-179</strain>
        <strain evidence="17">ATCC PRA-31</strain>
    </source>
</reference>
<dbReference type="SUPFAM" id="SSF52922">
    <property type="entry name" value="TK C-terminal domain-like"/>
    <property type="match status" value="1"/>
</dbReference>
<dbReference type="InterPro" id="IPR029061">
    <property type="entry name" value="THDP-binding"/>
</dbReference>
<evidence type="ECO:0000256" key="11">
    <source>
        <dbReference type="ARBA" id="ARBA00023002"/>
    </source>
</evidence>
<comment type="cofactor">
    <cofactor evidence="2">
        <name>FAD</name>
        <dbReference type="ChEBI" id="CHEBI:57692"/>
    </cofactor>
</comment>
<dbReference type="PROSITE" id="PS51384">
    <property type="entry name" value="FAD_FR"/>
    <property type="match status" value="1"/>
</dbReference>
<protein>
    <submittedName>
        <fullName evidence="16">Uncharacterized protein</fullName>
    </submittedName>
</protein>
<gene>
    <name evidence="17" type="ORF">FOL46_005557</name>
    <name evidence="16" type="ORF">FOZ61_006036</name>
</gene>
<evidence type="ECO:0000256" key="7">
    <source>
        <dbReference type="ARBA" id="ARBA00022723"/>
    </source>
</evidence>
<evidence type="ECO:0000313" key="16">
    <source>
        <dbReference type="EMBL" id="KAF4657813.1"/>
    </source>
</evidence>
<dbReference type="Gene3D" id="3.40.50.80">
    <property type="entry name" value="Nucleotide-binding domain of ferredoxin-NADP reductase (FNR) module"/>
    <property type="match status" value="1"/>
</dbReference>
<dbReference type="InterPro" id="IPR003097">
    <property type="entry name" value="CysJ-like_FAD-binding"/>
</dbReference>
<dbReference type="GO" id="GO:0010181">
    <property type="term" value="F:FMN binding"/>
    <property type="evidence" value="ECO:0007669"/>
    <property type="project" value="InterPro"/>
</dbReference>
<evidence type="ECO:0000256" key="2">
    <source>
        <dbReference type="ARBA" id="ARBA00001974"/>
    </source>
</evidence>
<dbReference type="InterPro" id="IPR011766">
    <property type="entry name" value="TPP_enzyme_TPP-bd"/>
</dbReference>
<dbReference type="InterPro" id="IPR001433">
    <property type="entry name" value="OxRdtase_FAD/NAD-bd"/>
</dbReference>
<keyword evidence="12" id="KW-0408">Iron</keyword>
<dbReference type="GO" id="GO:0051539">
    <property type="term" value="F:4 iron, 4 sulfur cluster binding"/>
    <property type="evidence" value="ECO:0007669"/>
    <property type="project" value="UniProtKB-KW"/>
</dbReference>
<feature type="domain" description="Flavodoxin-like" evidence="14">
    <location>
        <begin position="708"/>
        <end position="854"/>
    </location>
</feature>
<dbReference type="Gene3D" id="1.20.990.10">
    <property type="entry name" value="NADPH-cytochrome p450 Reductase, Chain A, domain 3"/>
    <property type="match status" value="1"/>
</dbReference>
<dbReference type="InterPro" id="IPR039261">
    <property type="entry name" value="FNR_nucleotide-bd"/>
</dbReference>
<dbReference type="CDD" id="cd07034">
    <property type="entry name" value="TPP_PYR_PFOR_IOR-alpha_like"/>
    <property type="match status" value="1"/>
</dbReference>
<dbReference type="FunFam" id="3.40.50.970:FF:000012">
    <property type="entry name" value="Pyruvate:ferredoxin (Flavodoxin) oxidoreductase"/>
    <property type="match status" value="1"/>
</dbReference>
<keyword evidence="9" id="KW-0521">NADP</keyword>
<name>A0A7J6LF45_PEROL</name>
<dbReference type="Pfam" id="PF00667">
    <property type="entry name" value="FAD_binding_1"/>
    <property type="match status" value="1"/>
</dbReference>
<dbReference type="Gene3D" id="3.40.50.970">
    <property type="match status" value="2"/>
</dbReference>
<feature type="domain" description="FAD-binding FR-type" evidence="15">
    <location>
        <begin position="900"/>
        <end position="1136"/>
    </location>
</feature>
<sequence>MATSVAAALTSRWSSVRGLRRVRRLSTVSSEEKKVIMDGNTAAAHAAYAMVEQAFIYPISPSSPMCELAAEWAAQGRKNVFGTTVNVTQMQSEGGAAGALHGVLDRGGLAATFTCSQGLLLMIPNMYIISGQLSPCVFHVTARALSKHGLSIFAEHTDVMAVRQAGWAMLVANTVQECMDMSAVAHIATLRSSIPFLHFFDGYRTSHELNKIVPIDYDTLGSLMPWDAVAALREGSLNPQQPHARACNTGTDIWFQGMEASNRFYDATPGIVQTVLDDVSKATGRGPYRLFEYSGDPEARHVVVCMGSAFSVLADCVPSGHGALNVRLYRPWSPSDFLASLPSTVERVTVLDRTKDNAAVGEPLFMDVATSFVTGDTGRRKFLRDQVADLLGKIRPDSGLSPVTVDLLYRWSSGGWRDSAVSQDVARVLPGRLTEELERIPEGELRTSIEKVLAVSGEFVKVSHWIFGGDGWAYDIGFGGLDHVLASGTDINVMVMDTEGYANTGGQKSKATQLSAVQKFATDGYRRPKKNLAEMFMGYGNVYVASIAVGASPSQSVKALIEADSYVGPSIVLTYSPCIEHKIKFPRGLSRLADEMTKAVNTGYWPLFRYDPAKITRGVNPFVLDAPKKLIGDVHDFTELEDRFGALERTHPEDARSLAEQLQVHITNNFEALRRRHLEGARASTMLIRVGVSPDAVEEGQDDASHRVLIVYASDTGNTAELANRFGNMCRSRGVAVDGVLDMSEVDSLSQLPTGTGTTLVVMTSTVGEGDLPPTAVAFKAMLDSAEEGSLASTRTMVFGLGDSSYHHFCGAAVALEKALQRAGTVKVAPTGLGDDQAEDKFETGFEQWTPTVWPALDAPQDEIVEDPTALPPSPYSVTEAAPPPINVPDSAILPSSSPPGTFPLRVASNTRLTPEGYDRVVNHVCLGVYEGIDGRPHHDLSYHLGDALAVYPSNSSGAVVDWLAAYGLDPGTYVNVSTPPSDARRAAFFRSGPVSLRSVFAELLDLFGKPTGRFYRQLARFASDPEERQKIEEVSSNPAAMAPTVAEALLSFTSARPGLEHLLDLIPIIRPRLYSIASSPRLDGGGRVDLLVVLAKWSDGTGAPRSGLCSTYITQSLKSGDILKCGVTAGTFSLPTSITSPMVMAGLGTGIAPFRAFVQDRAIRAKQTEEKPGPMIVYYGARHREKDFAFGEEFEGYTRAGILTEVVGAFSRDQPEKVYVQHKIAEDRERLYDLLVTKAGYFYLCGQAGHVQQEVEDAVSSALGSRDELDRMIAEKRYSLELY</sequence>
<evidence type="ECO:0000313" key="18">
    <source>
        <dbReference type="Proteomes" id="UP000570595"/>
    </source>
</evidence>
<dbReference type="SUPFAM" id="SSF63380">
    <property type="entry name" value="Riboflavin synthase domain-like"/>
    <property type="match status" value="1"/>
</dbReference>
<evidence type="ECO:0000256" key="8">
    <source>
        <dbReference type="ARBA" id="ARBA00022827"/>
    </source>
</evidence>
<evidence type="ECO:0000256" key="1">
    <source>
        <dbReference type="ARBA" id="ARBA00001917"/>
    </source>
</evidence>
<dbReference type="InterPro" id="IPR001094">
    <property type="entry name" value="Flavdoxin-like"/>
</dbReference>
<dbReference type="Pfam" id="PF02775">
    <property type="entry name" value="TPP_enzyme_C"/>
    <property type="match status" value="1"/>
</dbReference>
<evidence type="ECO:0000256" key="10">
    <source>
        <dbReference type="ARBA" id="ARBA00022982"/>
    </source>
</evidence>
<keyword evidence="6" id="KW-0288">FMN</keyword>
<evidence type="ECO:0000256" key="12">
    <source>
        <dbReference type="ARBA" id="ARBA00023004"/>
    </source>
</evidence>
<dbReference type="GO" id="GO:0046872">
    <property type="term" value="F:metal ion binding"/>
    <property type="evidence" value="ECO:0007669"/>
    <property type="project" value="UniProtKB-KW"/>
</dbReference>
<dbReference type="Pfam" id="PF00258">
    <property type="entry name" value="Flavodoxin_1"/>
    <property type="match status" value="1"/>
</dbReference>
<keyword evidence="10" id="KW-0249">Electron transport</keyword>
<keyword evidence="13" id="KW-0411">Iron-sulfur</keyword>
<keyword evidence="11" id="KW-0560">Oxidoreductase</keyword>
<dbReference type="GO" id="GO:0030976">
    <property type="term" value="F:thiamine pyrophosphate binding"/>
    <property type="evidence" value="ECO:0007669"/>
    <property type="project" value="InterPro"/>
</dbReference>
<dbReference type="Proteomes" id="UP000570595">
    <property type="component" value="Unassembled WGS sequence"/>
</dbReference>
<dbReference type="SUPFAM" id="SSF52518">
    <property type="entry name" value="Thiamin diphosphate-binding fold (THDP-binding)"/>
    <property type="match status" value="2"/>
</dbReference>
<dbReference type="EMBL" id="JABAHT010000336">
    <property type="protein sequence ID" value="KAF4657813.1"/>
    <property type="molecule type" value="Genomic_DNA"/>
</dbReference>
<dbReference type="InterPro" id="IPR017938">
    <property type="entry name" value="Riboflavin_synthase-like_b-brl"/>
</dbReference>
<proteinExistence type="predicted"/>
<dbReference type="InterPro" id="IPR001709">
    <property type="entry name" value="Flavoprot_Pyr_Nucl_cyt_Rdtase"/>
</dbReference>
<evidence type="ECO:0000256" key="4">
    <source>
        <dbReference type="ARBA" id="ARBA00022485"/>
    </source>
</evidence>
<dbReference type="GO" id="GO:0016491">
    <property type="term" value="F:oxidoreductase activity"/>
    <property type="evidence" value="ECO:0007669"/>
    <property type="project" value="UniProtKB-KW"/>
</dbReference>
<dbReference type="InterPro" id="IPR029039">
    <property type="entry name" value="Flavoprotein-like_sf"/>
</dbReference>
<dbReference type="Gene3D" id="3.40.50.360">
    <property type="match status" value="1"/>
</dbReference>
<dbReference type="SUPFAM" id="SSF52218">
    <property type="entry name" value="Flavoproteins"/>
    <property type="match status" value="1"/>
</dbReference>
<dbReference type="PRINTS" id="PR00369">
    <property type="entry name" value="FLAVODOXIN"/>
</dbReference>